<dbReference type="InterPro" id="IPR050593">
    <property type="entry name" value="LovG"/>
</dbReference>
<dbReference type="GO" id="GO:0005737">
    <property type="term" value="C:cytoplasm"/>
    <property type="evidence" value="ECO:0007669"/>
    <property type="project" value="TreeGrafter"/>
</dbReference>
<gene>
    <name evidence="3" type="ORF">L207DRAFT_593665</name>
</gene>
<dbReference type="SUPFAM" id="SSF53474">
    <property type="entry name" value="alpha/beta-Hydrolases"/>
    <property type="match status" value="1"/>
</dbReference>
<dbReference type="OrthoDB" id="2094269at2759"/>
<protein>
    <recommendedName>
        <fullName evidence="2">Serine hydrolase domain-containing protein</fullName>
    </recommendedName>
</protein>
<dbReference type="PANTHER" id="PTHR48070:SF7">
    <property type="entry name" value="SERINE HYDROLASE FSH DOMAIN-CONTAINING PROTEIN-RELATED"/>
    <property type="match status" value="1"/>
</dbReference>
<proteinExistence type="predicted"/>
<sequence>MPRILCLHGSGSSAEILKSQITNIISLLPSTFSFDFIDAPIPCNAAPELKAVYPGPYYQFFERYSDAEMQNTIAMMEEMAEEEGPYDGVLGFSQGASVAAAFIARQGSRGSFENASFKMAIFLCAALIPPQEETASGLANTMGTLGQIDIPTVHVIGRKDLCEAQSLRLVMSCARNTAQVLIIDGGHDIPRDAFNTKRIAVAIEYALRIGLSG</sequence>
<keyword evidence="1" id="KW-0378">Hydrolase</keyword>
<organism evidence="3 4">
    <name type="scientific">Hyaloscypha variabilis (strain UAMH 11265 / GT02V1 / F)</name>
    <name type="common">Meliniomyces variabilis</name>
    <dbReference type="NCBI Taxonomy" id="1149755"/>
    <lineage>
        <taxon>Eukaryota</taxon>
        <taxon>Fungi</taxon>
        <taxon>Dikarya</taxon>
        <taxon>Ascomycota</taxon>
        <taxon>Pezizomycotina</taxon>
        <taxon>Leotiomycetes</taxon>
        <taxon>Helotiales</taxon>
        <taxon>Hyaloscyphaceae</taxon>
        <taxon>Hyaloscypha</taxon>
        <taxon>Hyaloscypha variabilis</taxon>
    </lineage>
</organism>
<evidence type="ECO:0000256" key="1">
    <source>
        <dbReference type="ARBA" id="ARBA00022801"/>
    </source>
</evidence>
<evidence type="ECO:0000259" key="2">
    <source>
        <dbReference type="Pfam" id="PF03959"/>
    </source>
</evidence>
<dbReference type="EMBL" id="KZ613976">
    <property type="protein sequence ID" value="PMD29246.1"/>
    <property type="molecule type" value="Genomic_DNA"/>
</dbReference>
<dbReference type="GO" id="GO:0016787">
    <property type="term" value="F:hydrolase activity"/>
    <property type="evidence" value="ECO:0007669"/>
    <property type="project" value="UniProtKB-KW"/>
</dbReference>
<name>A0A2J6QSK1_HYAVF</name>
<dbReference type="PANTHER" id="PTHR48070">
    <property type="entry name" value="ESTERASE OVCA2"/>
    <property type="match status" value="1"/>
</dbReference>
<dbReference type="Proteomes" id="UP000235786">
    <property type="component" value="Unassembled WGS sequence"/>
</dbReference>
<dbReference type="GO" id="GO:0019748">
    <property type="term" value="P:secondary metabolic process"/>
    <property type="evidence" value="ECO:0007669"/>
    <property type="project" value="TreeGrafter"/>
</dbReference>
<feature type="domain" description="Serine hydrolase" evidence="2">
    <location>
        <begin position="2"/>
        <end position="195"/>
    </location>
</feature>
<dbReference type="GO" id="GO:0005634">
    <property type="term" value="C:nucleus"/>
    <property type="evidence" value="ECO:0007669"/>
    <property type="project" value="TreeGrafter"/>
</dbReference>
<evidence type="ECO:0000313" key="4">
    <source>
        <dbReference type="Proteomes" id="UP000235786"/>
    </source>
</evidence>
<evidence type="ECO:0000313" key="3">
    <source>
        <dbReference type="EMBL" id="PMD29246.1"/>
    </source>
</evidence>
<reference evidence="3 4" key="1">
    <citation type="submission" date="2016-04" db="EMBL/GenBank/DDBJ databases">
        <title>A degradative enzymes factory behind the ericoid mycorrhizal symbiosis.</title>
        <authorList>
            <consortium name="DOE Joint Genome Institute"/>
            <person name="Martino E."/>
            <person name="Morin E."/>
            <person name="Grelet G."/>
            <person name="Kuo A."/>
            <person name="Kohler A."/>
            <person name="Daghino S."/>
            <person name="Barry K."/>
            <person name="Choi C."/>
            <person name="Cichocki N."/>
            <person name="Clum A."/>
            <person name="Copeland A."/>
            <person name="Hainaut M."/>
            <person name="Haridas S."/>
            <person name="Labutti K."/>
            <person name="Lindquist E."/>
            <person name="Lipzen A."/>
            <person name="Khouja H.-R."/>
            <person name="Murat C."/>
            <person name="Ohm R."/>
            <person name="Olson A."/>
            <person name="Spatafora J."/>
            <person name="Veneault-Fourrey C."/>
            <person name="Henrissat B."/>
            <person name="Grigoriev I."/>
            <person name="Martin F."/>
            <person name="Perotto S."/>
        </authorList>
    </citation>
    <scope>NUCLEOTIDE SEQUENCE [LARGE SCALE GENOMIC DNA]</scope>
    <source>
        <strain evidence="3 4">F</strain>
    </source>
</reference>
<dbReference type="Pfam" id="PF03959">
    <property type="entry name" value="FSH1"/>
    <property type="match status" value="1"/>
</dbReference>
<dbReference type="Gene3D" id="3.40.50.1820">
    <property type="entry name" value="alpha/beta hydrolase"/>
    <property type="match status" value="1"/>
</dbReference>
<dbReference type="InterPro" id="IPR005645">
    <property type="entry name" value="FSH-like_dom"/>
</dbReference>
<keyword evidence="4" id="KW-1185">Reference proteome</keyword>
<dbReference type="AlphaFoldDB" id="A0A2J6QSK1"/>
<accession>A0A2J6QSK1</accession>
<dbReference type="InterPro" id="IPR029058">
    <property type="entry name" value="AB_hydrolase_fold"/>
</dbReference>